<reference evidence="1" key="1">
    <citation type="submission" date="2023-11" db="EMBL/GenBank/DDBJ databases">
        <authorList>
            <person name="Poullet M."/>
        </authorList>
    </citation>
    <scope>NUCLEOTIDE SEQUENCE</scope>
    <source>
        <strain evidence="1">E1834</strain>
    </source>
</reference>
<comment type="caution">
    <text evidence="1">The sequence shown here is derived from an EMBL/GenBank/DDBJ whole genome shotgun (WGS) entry which is preliminary data.</text>
</comment>
<proteinExistence type="predicted"/>
<dbReference type="Proteomes" id="UP001497535">
    <property type="component" value="Unassembled WGS sequence"/>
</dbReference>
<evidence type="ECO:0000313" key="1">
    <source>
        <dbReference type="EMBL" id="CAK5125636.1"/>
    </source>
</evidence>
<organism evidence="1 2">
    <name type="scientific">Meloidogyne enterolobii</name>
    <name type="common">Root-knot nematode worm</name>
    <name type="synonym">Meloidogyne mayaguensis</name>
    <dbReference type="NCBI Taxonomy" id="390850"/>
    <lineage>
        <taxon>Eukaryota</taxon>
        <taxon>Metazoa</taxon>
        <taxon>Ecdysozoa</taxon>
        <taxon>Nematoda</taxon>
        <taxon>Chromadorea</taxon>
        <taxon>Rhabditida</taxon>
        <taxon>Tylenchina</taxon>
        <taxon>Tylenchomorpha</taxon>
        <taxon>Tylenchoidea</taxon>
        <taxon>Meloidogynidae</taxon>
        <taxon>Meloidogyninae</taxon>
        <taxon>Meloidogyne</taxon>
    </lineage>
</organism>
<name>A0ACB1B673_MELEN</name>
<gene>
    <name evidence="1" type="ORF">MENTE1834_LOCUS48091</name>
</gene>
<accession>A0ACB1B673</accession>
<sequence length="326" mass="37413">MPSKQERKRKLAKEYRQRRLANDDVSMDVCSVGGSLDGNNMSIVGSFIDGGSKGERVSIVDDISDISLTDSIFSRSVSPNSISSISRGGRPKKRKTCRGRPKKSILSENFPNDNSNMNFEPDFLSVDLLDIPFGPVLHSDNRMINMNISVARDYIMEMWSDPNTWLQEDYIYSYLKYLTTSTEKRVVVLDPTYSFVDYQYGDRDPLIPIENCYNYSVNYDILFIPICFPGHFGLVIYDRSVRNNPVCLFVDSLPAVDRLFNVRYPGFDIRRIDLIKRAIIELTPNINENDIHITALSRGDFVEQLDGVNCGFFETYFMEFFEVDSF</sequence>
<dbReference type="EMBL" id="CAVMJV010000214">
    <property type="protein sequence ID" value="CAK5125636.1"/>
    <property type="molecule type" value="Genomic_DNA"/>
</dbReference>
<protein>
    <submittedName>
        <fullName evidence="1">Uncharacterized protein</fullName>
    </submittedName>
</protein>
<keyword evidence="2" id="KW-1185">Reference proteome</keyword>
<evidence type="ECO:0000313" key="2">
    <source>
        <dbReference type="Proteomes" id="UP001497535"/>
    </source>
</evidence>